<evidence type="ECO:0000256" key="4">
    <source>
        <dbReference type="ARBA" id="ARBA00023157"/>
    </source>
</evidence>
<dbReference type="PANTHER" id="PTHR24252:SF7">
    <property type="entry name" value="HYALIN"/>
    <property type="match status" value="1"/>
</dbReference>
<dbReference type="CDD" id="cd00190">
    <property type="entry name" value="Tryp_SPc"/>
    <property type="match status" value="1"/>
</dbReference>
<dbReference type="InterPro" id="IPR018114">
    <property type="entry name" value="TRYPSIN_HIS"/>
</dbReference>
<name>A0A8J2JCA3_9HEXA</name>
<keyword evidence="2 5" id="KW-0378">Hydrolase</keyword>
<comment type="caution">
    <text evidence="8">The sequence shown here is derived from an EMBL/GenBank/DDBJ whole genome shotgun (WGS) entry which is preliminary data.</text>
</comment>
<protein>
    <recommendedName>
        <fullName evidence="7">Peptidase S1 domain-containing protein</fullName>
    </recommendedName>
</protein>
<proteinExistence type="predicted"/>
<dbReference type="PROSITE" id="PS50240">
    <property type="entry name" value="TRYPSIN_DOM"/>
    <property type="match status" value="1"/>
</dbReference>
<gene>
    <name evidence="8" type="ORF">AFUS01_LOCUS7295</name>
</gene>
<dbReference type="AlphaFoldDB" id="A0A8J2JCA3"/>
<accession>A0A8J2JCA3</accession>
<dbReference type="Proteomes" id="UP000708208">
    <property type="component" value="Unassembled WGS sequence"/>
</dbReference>
<keyword evidence="4" id="KW-1015">Disulfide bond</keyword>
<dbReference type="PROSITE" id="PS00134">
    <property type="entry name" value="TRYPSIN_HIS"/>
    <property type="match status" value="1"/>
</dbReference>
<feature type="signal peptide" evidence="6">
    <location>
        <begin position="1"/>
        <end position="25"/>
    </location>
</feature>
<keyword evidence="9" id="KW-1185">Reference proteome</keyword>
<evidence type="ECO:0000256" key="5">
    <source>
        <dbReference type="RuleBase" id="RU363034"/>
    </source>
</evidence>
<feature type="domain" description="Peptidase S1" evidence="7">
    <location>
        <begin position="160"/>
        <end position="402"/>
    </location>
</feature>
<dbReference type="FunFam" id="2.40.10.10:FF:000006">
    <property type="entry name" value="Serine proteinase stubble"/>
    <property type="match status" value="1"/>
</dbReference>
<evidence type="ECO:0000256" key="3">
    <source>
        <dbReference type="ARBA" id="ARBA00022825"/>
    </source>
</evidence>
<evidence type="ECO:0000313" key="9">
    <source>
        <dbReference type="Proteomes" id="UP000708208"/>
    </source>
</evidence>
<dbReference type="OrthoDB" id="10012881at2759"/>
<reference evidence="8" key="1">
    <citation type="submission" date="2021-06" db="EMBL/GenBank/DDBJ databases">
        <authorList>
            <person name="Hodson N. C."/>
            <person name="Mongue J. A."/>
            <person name="Jaron S. K."/>
        </authorList>
    </citation>
    <scope>NUCLEOTIDE SEQUENCE</scope>
</reference>
<evidence type="ECO:0000259" key="7">
    <source>
        <dbReference type="PROSITE" id="PS50240"/>
    </source>
</evidence>
<keyword evidence="3 5" id="KW-0720">Serine protease</keyword>
<dbReference type="SMART" id="SM00020">
    <property type="entry name" value="Tryp_SPc"/>
    <property type="match status" value="1"/>
</dbReference>
<sequence>MGCLLRFVLVSCFTSLLFFPGYSFGFSVPAQEEKGKLEGLVLKDESATKRQIIFADSNEATVRNIESQTEIPLIADQPISTVNRIEGCNPNIATFDSCHRNVIPEDDIYSQNKSDQESAVDPTVIRLAEEANLTIGDSLANHKIVFGRASCKCGVSTRRIVGGSPSSIRDLPWTVALTRGSSWGGSGRAFCGGTLINSRYVLTASHCVDGQTASAIQVLINEQDMTQSGEAATERYSVSSIIMHSGYNRRNIDNDIALLKLSRPVALIANGPIVPACLPASNSNSFAGVTATVAGWGATSQGSSVSSVLRKVEVPVISNRDCNTQTKYPNKITDNMLCAGFLESGGRDSCQGDSGGPLIINNGGRKTLIGIVSWGYGCAQPKAPGVYTRVSKYPDWILANTRDADWCEG</sequence>
<dbReference type="InterPro" id="IPR033116">
    <property type="entry name" value="TRYPSIN_SER"/>
</dbReference>
<dbReference type="Pfam" id="PF00089">
    <property type="entry name" value="Trypsin"/>
    <property type="match status" value="1"/>
</dbReference>
<dbReference type="EMBL" id="CAJVCH010049227">
    <property type="protein sequence ID" value="CAG7717861.1"/>
    <property type="molecule type" value="Genomic_DNA"/>
</dbReference>
<dbReference type="PROSITE" id="PS00135">
    <property type="entry name" value="TRYPSIN_SER"/>
    <property type="match status" value="1"/>
</dbReference>
<keyword evidence="1 5" id="KW-0645">Protease</keyword>
<dbReference type="PANTHER" id="PTHR24252">
    <property type="entry name" value="ACROSIN-RELATED"/>
    <property type="match status" value="1"/>
</dbReference>
<evidence type="ECO:0000256" key="2">
    <source>
        <dbReference type="ARBA" id="ARBA00022801"/>
    </source>
</evidence>
<feature type="chain" id="PRO_5035248861" description="Peptidase S1 domain-containing protein" evidence="6">
    <location>
        <begin position="26"/>
        <end position="409"/>
    </location>
</feature>
<keyword evidence="6" id="KW-0732">Signal</keyword>
<dbReference type="InterPro" id="IPR001254">
    <property type="entry name" value="Trypsin_dom"/>
</dbReference>
<dbReference type="GO" id="GO:0006508">
    <property type="term" value="P:proteolysis"/>
    <property type="evidence" value="ECO:0007669"/>
    <property type="project" value="UniProtKB-KW"/>
</dbReference>
<evidence type="ECO:0000256" key="1">
    <source>
        <dbReference type="ARBA" id="ARBA00022670"/>
    </source>
</evidence>
<organism evidence="8 9">
    <name type="scientific">Allacma fusca</name>
    <dbReference type="NCBI Taxonomy" id="39272"/>
    <lineage>
        <taxon>Eukaryota</taxon>
        <taxon>Metazoa</taxon>
        <taxon>Ecdysozoa</taxon>
        <taxon>Arthropoda</taxon>
        <taxon>Hexapoda</taxon>
        <taxon>Collembola</taxon>
        <taxon>Symphypleona</taxon>
        <taxon>Sminthuridae</taxon>
        <taxon>Allacma</taxon>
    </lineage>
</organism>
<dbReference type="GO" id="GO:0004252">
    <property type="term" value="F:serine-type endopeptidase activity"/>
    <property type="evidence" value="ECO:0007669"/>
    <property type="project" value="InterPro"/>
</dbReference>
<evidence type="ECO:0000313" key="8">
    <source>
        <dbReference type="EMBL" id="CAG7717861.1"/>
    </source>
</evidence>
<evidence type="ECO:0000256" key="6">
    <source>
        <dbReference type="SAM" id="SignalP"/>
    </source>
</evidence>